<evidence type="ECO:0000256" key="4">
    <source>
        <dbReference type="ARBA" id="ARBA00022705"/>
    </source>
</evidence>
<dbReference type="Pfam" id="PF17657">
    <property type="entry name" value="DNA_pol3_finger"/>
    <property type="match status" value="1"/>
</dbReference>
<dbReference type="CDD" id="cd04485">
    <property type="entry name" value="DnaE_OBF"/>
    <property type="match status" value="1"/>
</dbReference>
<dbReference type="Gene3D" id="3.20.20.140">
    <property type="entry name" value="Metal-dependent hydrolases"/>
    <property type="match status" value="1"/>
</dbReference>
<dbReference type="InterPro" id="IPR041931">
    <property type="entry name" value="DNA_pol3_alpha_thumb_dom"/>
</dbReference>
<dbReference type="PANTHER" id="PTHR32294">
    <property type="entry name" value="DNA POLYMERASE III SUBUNIT ALPHA"/>
    <property type="match status" value="1"/>
</dbReference>
<dbReference type="NCBIfam" id="NF004226">
    <property type="entry name" value="PRK05673.1"/>
    <property type="match status" value="1"/>
</dbReference>
<dbReference type="InterPro" id="IPR003141">
    <property type="entry name" value="Pol/His_phosphatase_N"/>
</dbReference>
<name>A0A9Q9CIW9_9FIRM</name>
<evidence type="ECO:0000256" key="3">
    <source>
        <dbReference type="ARBA" id="ARBA00022695"/>
    </source>
</evidence>
<evidence type="ECO:0000256" key="1">
    <source>
        <dbReference type="ARBA" id="ARBA00012417"/>
    </source>
</evidence>
<gene>
    <name evidence="8" type="primary">dnaE</name>
    <name evidence="8" type="ORF">J0J70_11520</name>
</gene>
<dbReference type="InterPro" id="IPR004805">
    <property type="entry name" value="DnaE2/DnaE/PolC"/>
</dbReference>
<evidence type="ECO:0000259" key="7">
    <source>
        <dbReference type="SMART" id="SM00481"/>
    </source>
</evidence>
<dbReference type="AlphaFoldDB" id="A0A9Q9CIW9"/>
<dbReference type="InterPro" id="IPR040982">
    <property type="entry name" value="DNA_pol3_finger"/>
</dbReference>
<evidence type="ECO:0000313" key="9">
    <source>
        <dbReference type="Proteomes" id="UP001058072"/>
    </source>
</evidence>
<evidence type="ECO:0000256" key="5">
    <source>
        <dbReference type="ARBA" id="ARBA00022932"/>
    </source>
</evidence>
<dbReference type="NCBIfam" id="TIGR00594">
    <property type="entry name" value="polc"/>
    <property type="match status" value="1"/>
</dbReference>
<dbReference type="InterPro" id="IPR011708">
    <property type="entry name" value="DNA_pol3_alpha_NTPase_dom"/>
</dbReference>
<dbReference type="InterPro" id="IPR004013">
    <property type="entry name" value="PHP_dom"/>
</dbReference>
<dbReference type="Gene3D" id="1.10.150.870">
    <property type="match status" value="1"/>
</dbReference>
<dbReference type="GO" id="GO:0003887">
    <property type="term" value="F:DNA-directed DNA polymerase activity"/>
    <property type="evidence" value="ECO:0007669"/>
    <property type="project" value="UniProtKB-KW"/>
</dbReference>
<protein>
    <recommendedName>
        <fullName evidence="1">DNA-directed DNA polymerase</fullName>
        <ecNumber evidence="1">2.7.7.7</ecNumber>
    </recommendedName>
</protein>
<dbReference type="EMBL" id="CP071250">
    <property type="protein sequence ID" value="UUF09739.1"/>
    <property type="molecule type" value="Genomic_DNA"/>
</dbReference>
<dbReference type="GO" id="GO:0006260">
    <property type="term" value="P:DNA replication"/>
    <property type="evidence" value="ECO:0007669"/>
    <property type="project" value="UniProtKB-KW"/>
</dbReference>
<evidence type="ECO:0000256" key="2">
    <source>
        <dbReference type="ARBA" id="ARBA00022679"/>
    </source>
</evidence>
<dbReference type="Pfam" id="PF14579">
    <property type="entry name" value="HHH_6"/>
    <property type="match status" value="1"/>
</dbReference>
<dbReference type="Pfam" id="PF02811">
    <property type="entry name" value="PHP"/>
    <property type="match status" value="1"/>
</dbReference>
<dbReference type="SMART" id="SM00481">
    <property type="entry name" value="POLIIIAc"/>
    <property type="match status" value="1"/>
</dbReference>
<keyword evidence="5" id="KW-0239">DNA-directed DNA polymerase</keyword>
<dbReference type="GO" id="GO:0008408">
    <property type="term" value="F:3'-5' exonuclease activity"/>
    <property type="evidence" value="ECO:0007669"/>
    <property type="project" value="InterPro"/>
</dbReference>
<keyword evidence="4" id="KW-0235">DNA replication</keyword>
<dbReference type="InterPro" id="IPR029460">
    <property type="entry name" value="DNAPol_HHH"/>
</dbReference>
<organism evidence="8 9">
    <name type="scientific">Turicibacter bilis</name>
    <dbReference type="NCBI Taxonomy" id="2735723"/>
    <lineage>
        <taxon>Bacteria</taxon>
        <taxon>Bacillati</taxon>
        <taxon>Bacillota</taxon>
        <taxon>Erysipelotrichia</taxon>
        <taxon>Erysipelotrichales</taxon>
        <taxon>Turicibacteraceae</taxon>
        <taxon>Turicibacter</taxon>
    </lineage>
</organism>
<dbReference type="Pfam" id="PF07733">
    <property type="entry name" value="DNA_pol3_alpha"/>
    <property type="match status" value="1"/>
</dbReference>
<comment type="catalytic activity">
    <reaction evidence="6">
        <text>DNA(n) + a 2'-deoxyribonucleoside 5'-triphosphate = DNA(n+1) + diphosphate</text>
        <dbReference type="Rhea" id="RHEA:22508"/>
        <dbReference type="Rhea" id="RHEA-COMP:17339"/>
        <dbReference type="Rhea" id="RHEA-COMP:17340"/>
        <dbReference type="ChEBI" id="CHEBI:33019"/>
        <dbReference type="ChEBI" id="CHEBI:61560"/>
        <dbReference type="ChEBI" id="CHEBI:173112"/>
        <dbReference type="EC" id="2.7.7.7"/>
    </reaction>
</comment>
<accession>A0A9Q9CIW9</accession>
<evidence type="ECO:0000313" key="8">
    <source>
        <dbReference type="EMBL" id="UUF09739.1"/>
    </source>
</evidence>
<dbReference type="PANTHER" id="PTHR32294:SF0">
    <property type="entry name" value="DNA POLYMERASE III SUBUNIT ALPHA"/>
    <property type="match status" value="1"/>
</dbReference>
<reference evidence="8" key="1">
    <citation type="submission" date="2021-03" db="EMBL/GenBank/DDBJ databases">
        <title>Comparative Genomics and Metabolomics in the genus Turicibacter.</title>
        <authorList>
            <person name="Maki J."/>
            <person name="Looft T."/>
        </authorList>
    </citation>
    <scope>NUCLEOTIDE SEQUENCE</scope>
    <source>
        <strain evidence="8">ISU324</strain>
    </source>
</reference>
<dbReference type="Gene3D" id="1.10.10.1600">
    <property type="entry name" value="Bacterial DNA polymerase III alpha subunit, thumb domain"/>
    <property type="match status" value="1"/>
</dbReference>
<keyword evidence="2 8" id="KW-0808">Transferase</keyword>
<dbReference type="EC" id="2.7.7.7" evidence="1"/>
<sequence length="1013" mass="115517">MGFTHLQVRSAYSLLNSSIKLADYVSLATLNQFKSLALVEEGSMHSAIKFYIACQKAGIKPIIGMSLKIRGEGFEDEWTLLAKNSKGYETLLKLASLTALEDGGADVEEVIAQSSNLIVITSGERGVLVSAIEQHQEERLNRYYHQYLKRLEHLYIGLLRVNHLTYEVSRHLIHWSERVGLKTVALNDVRYIRKEDAKTLTFLRAIKENQSIGQTDIQDVERYFKTEEEMRALFADCPQAIDMTEEIVASCTVKIPLHQQLLPKFPTPEGASSDSYLEALCYKGLMKRYGDNLSPVHKNRLSYELSIIKEMGFADYFLIVWDFIKYAKMNQIFVGPGRGSAAGSIVSYVLGITNVDPIKYNLLFERFLNPERISMPDIDIDFQDNRRDEVIQYVQTKYGSRCVVQIATFGTFQSRSAWRDLARIHDVETQLINKVAGYIYSGVTLKDIYEQSRELREFFSSYPKLEVIYQEAMKIEGLPRHTSIHAAGVIISDHDLTDYTAIMEGPTGVYVSQYEAEDLEAIGLLKMDFLGLKNLNMLQQIITLIKKKSDPTFDLTAIDFNDAKTYEMIAKGQTTGVFQLESEGMRQVLKKVCPTSLEDIVACNALFRPGPMESIPLFAARKHHEQPVDYYHPSLQGILHNTYGIIVYQEQIMQIANVVSGYTLGEADVLRRAVSKKKKDVLEEEERKFVAKAVERGYPIEIASQLYALILKFANYGFNRSHAVAYSMIAYQMAYLKAHYPAYFMSVALTNVIGSERHTSQYIREAKQLNLSILPPSVNKSGLSYQIEENQIRFSLLPIKHIGLNLARQLIEEREAGLFKSVYDFVVRTRRFMNQRAYEGLIDVGALDEFGYNRTTLHHNLGAILDFSKYDGGLFETDFEIQVLHKDLSKLEMMKREKELLGFYLNSHPIHMLAKAAQENGWYYPSDIMNINLSQATFIGFVEKFREIRDKKGKLMAFMDITDEHMSLTVTVFSDVYTSEYKSLLGKVIAVNGRINMRNNEKNLNLSKIIAVS</sequence>
<evidence type="ECO:0000256" key="6">
    <source>
        <dbReference type="ARBA" id="ARBA00049244"/>
    </source>
</evidence>
<feature type="domain" description="Polymerase/histidinol phosphatase N-terminal" evidence="7">
    <location>
        <begin position="4"/>
        <end position="71"/>
    </location>
</feature>
<keyword evidence="3 8" id="KW-0548">Nucleotidyltransferase</keyword>
<dbReference type="Proteomes" id="UP001058072">
    <property type="component" value="Chromosome"/>
</dbReference>
<proteinExistence type="predicted"/>